<protein>
    <submittedName>
        <fullName evidence="1">Uncharacterized protein</fullName>
    </submittedName>
</protein>
<sequence length="43" mass="4853">MIKDVNRGVKYNIPVSFYGRSGGMCPGVEEIEEECRKIFAELS</sequence>
<accession>A0A645I4L5</accession>
<gene>
    <name evidence="1" type="ORF">SDC9_189980</name>
</gene>
<organism evidence="1">
    <name type="scientific">bioreactor metagenome</name>
    <dbReference type="NCBI Taxonomy" id="1076179"/>
    <lineage>
        <taxon>unclassified sequences</taxon>
        <taxon>metagenomes</taxon>
        <taxon>ecological metagenomes</taxon>
    </lineage>
</organism>
<comment type="caution">
    <text evidence="1">The sequence shown here is derived from an EMBL/GenBank/DDBJ whole genome shotgun (WGS) entry which is preliminary data.</text>
</comment>
<dbReference type="AlphaFoldDB" id="A0A645I4L5"/>
<dbReference type="EMBL" id="VSSQ01100144">
    <property type="protein sequence ID" value="MPN42423.1"/>
    <property type="molecule type" value="Genomic_DNA"/>
</dbReference>
<proteinExistence type="predicted"/>
<reference evidence="1" key="1">
    <citation type="submission" date="2019-08" db="EMBL/GenBank/DDBJ databases">
        <authorList>
            <person name="Kucharzyk K."/>
            <person name="Murdoch R.W."/>
            <person name="Higgins S."/>
            <person name="Loffler F."/>
        </authorList>
    </citation>
    <scope>NUCLEOTIDE SEQUENCE</scope>
</reference>
<evidence type="ECO:0000313" key="1">
    <source>
        <dbReference type="EMBL" id="MPN42423.1"/>
    </source>
</evidence>
<name>A0A645I4L5_9ZZZZ</name>